<evidence type="ECO:0000313" key="2">
    <source>
        <dbReference type="Proteomes" id="UP000019249"/>
    </source>
</evidence>
<gene>
    <name evidence="1" type="ORF">MFLO_16130</name>
</gene>
<dbReference type="Proteomes" id="UP000019249">
    <property type="component" value="Unassembled WGS sequence"/>
</dbReference>
<name>A0ABN0RB32_9LIST</name>
<accession>A0ABN0RB32</accession>
<reference evidence="1 2" key="1">
    <citation type="journal article" date="2014" name="Int. J. Syst. Evol. Microbiol.">
        <title>Listeria floridensis sp. nov., Listeria aquatica sp. nov., Listeria cornellensis sp. nov., Listeria riparia sp. nov. and Listeria grandensis sp. nov., from agricultural and natural environments.</title>
        <authorList>
            <person name="den Bakker H.C."/>
            <person name="Warchocki S."/>
            <person name="Wright E.M."/>
            <person name="Allred A.F."/>
            <person name="Ahlstrom C."/>
            <person name="Manuel C.S."/>
            <person name="Stasiewicz M.J."/>
            <person name="Burrell A."/>
            <person name="Roof S."/>
            <person name="Strawn L."/>
            <person name="Fortes E.D."/>
            <person name="Nightingale K.K."/>
            <person name="Kephart D."/>
            <person name="Wiedmann M."/>
        </authorList>
    </citation>
    <scope>NUCLEOTIDE SEQUENCE [LARGE SCALE GENOMIC DNA]</scope>
    <source>
        <strain evidence="1 2">FSL S10-1187</strain>
    </source>
</reference>
<dbReference type="EMBL" id="AODF01000076">
    <property type="protein sequence ID" value="EUJ23264.1"/>
    <property type="molecule type" value="Genomic_DNA"/>
</dbReference>
<proteinExistence type="predicted"/>
<comment type="caution">
    <text evidence="1">The sequence shown here is derived from an EMBL/GenBank/DDBJ whole genome shotgun (WGS) entry which is preliminary data.</text>
</comment>
<organism evidence="1 2">
    <name type="scientific">Listeria floridensis FSL S10-1187</name>
    <dbReference type="NCBI Taxonomy" id="1265817"/>
    <lineage>
        <taxon>Bacteria</taxon>
        <taxon>Bacillati</taxon>
        <taxon>Bacillota</taxon>
        <taxon>Bacilli</taxon>
        <taxon>Bacillales</taxon>
        <taxon>Listeriaceae</taxon>
        <taxon>Listeria</taxon>
    </lineage>
</organism>
<evidence type="ECO:0000313" key="1">
    <source>
        <dbReference type="EMBL" id="EUJ23264.1"/>
    </source>
</evidence>
<protein>
    <submittedName>
        <fullName evidence="1">Uncharacterized protein</fullName>
    </submittedName>
</protein>
<sequence>MLNPIPTLDPGDNLFDWIGNVTKIEVIPRWWTI</sequence>
<keyword evidence="2" id="KW-1185">Reference proteome</keyword>